<feature type="transmembrane region" description="Helical" evidence="6">
    <location>
        <begin position="251"/>
        <end position="279"/>
    </location>
</feature>
<keyword evidence="9" id="KW-0675">Receptor</keyword>
<gene>
    <name evidence="9" type="primary">LOC108677877</name>
</gene>
<dbReference type="GO" id="GO:0004930">
    <property type="term" value="F:G protein-coupled receptor activity"/>
    <property type="evidence" value="ECO:0007669"/>
    <property type="project" value="InterPro"/>
</dbReference>
<dbReference type="PANTHER" id="PTHR47760:SF2">
    <property type="entry name" value="G-PROTEIN COUPLED RECEPTOR B0563.6-RELATED"/>
    <property type="match status" value="1"/>
</dbReference>
<evidence type="ECO:0000313" key="8">
    <source>
        <dbReference type="Proteomes" id="UP000694843"/>
    </source>
</evidence>
<dbReference type="Pfam" id="PF00001">
    <property type="entry name" value="7tm_1"/>
    <property type="match status" value="1"/>
</dbReference>
<dbReference type="SUPFAM" id="SSF81321">
    <property type="entry name" value="Family A G protein-coupled receptor-like"/>
    <property type="match status" value="1"/>
</dbReference>
<dbReference type="PANTHER" id="PTHR47760">
    <property type="entry name" value="G-PROTEIN COUPLED RECEPTOR B0563.6-LIKE PROTEIN-RELATED"/>
    <property type="match status" value="1"/>
</dbReference>
<dbReference type="Proteomes" id="UP000694843">
    <property type="component" value="Unplaced"/>
</dbReference>
<evidence type="ECO:0000256" key="5">
    <source>
        <dbReference type="ARBA" id="ARBA00023136"/>
    </source>
</evidence>
<feature type="transmembrane region" description="Helical" evidence="6">
    <location>
        <begin position="210"/>
        <end position="230"/>
    </location>
</feature>
<dbReference type="KEGG" id="hazt:108677877"/>
<comment type="similarity">
    <text evidence="2">Belongs to the G-protein coupled receptor 1 family.</text>
</comment>
<keyword evidence="5 6" id="KW-0472">Membrane</keyword>
<feature type="transmembrane region" description="Helical" evidence="6">
    <location>
        <begin position="35"/>
        <end position="57"/>
    </location>
</feature>
<dbReference type="CDD" id="cd14978">
    <property type="entry name" value="7tmA_FMRFamide_R-like"/>
    <property type="match status" value="1"/>
</dbReference>
<dbReference type="InterPro" id="IPR017452">
    <property type="entry name" value="GPCR_Rhodpsn_7TM"/>
</dbReference>
<feature type="transmembrane region" description="Helical" evidence="6">
    <location>
        <begin position="149"/>
        <end position="167"/>
    </location>
</feature>
<dbReference type="GO" id="GO:0016020">
    <property type="term" value="C:membrane"/>
    <property type="evidence" value="ECO:0007669"/>
    <property type="project" value="UniProtKB-SubCell"/>
</dbReference>
<protein>
    <submittedName>
        <fullName evidence="9">Probable G-protein coupled receptor AH9.1</fullName>
    </submittedName>
</protein>
<evidence type="ECO:0000256" key="3">
    <source>
        <dbReference type="ARBA" id="ARBA00022692"/>
    </source>
</evidence>
<evidence type="ECO:0000313" key="9">
    <source>
        <dbReference type="RefSeq" id="XP_018021668.1"/>
    </source>
</evidence>
<keyword evidence="8" id="KW-1185">Reference proteome</keyword>
<evidence type="ECO:0000256" key="2">
    <source>
        <dbReference type="ARBA" id="ARBA00010663"/>
    </source>
</evidence>
<evidence type="ECO:0000256" key="4">
    <source>
        <dbReference type="ARBA" id="ARBA00022989"/>
    </source>
</evidence>
<reference evidence="9" key="1">
    <citation type="submission" date="2025-08" db="UniProtKB">
        <authorList>
            <consortium name="RefSeq"/>
        </authorList>
    </citation>
    <scope>IDENTIFICATION</scope>
    <source>
        <tissue evidence="9">Whole organism</tissue>
    </source>
</reference>
<dbReference type="PROSITE" id="PS50262">
    <property type="entry name" value="G_PROTEIN_RECEP_F1_2"/>
    <property type="match status" value="1"/>
</dbReference>
<keyword evidence="4 6" id="KW-1133">Transmembrane helix</keyword>
<organism evidence="8 9">
    <name type="scientific">Hyalella azteca</name>
    <name type="common">Amphipod</name>
    <dbReference type="NCBI Taxonomy" id="294128"/>
    <lineage>
        <taxon>Eukaryota</taxon>
        <taxon>Metazoa</taxon>
        <taxon>Ecdysozoa</taxon>
        <taxon>Arthropoda</taxon>
        <taxon>Crustacea</taxon>
        <taxon>Multicrustacea</taxon>
        <taxon>Malacostraca</taxon>
        <taxon>Eumalacostraca</taxon>
        <taxon>Peracarida</taxon>
        <taxon>Amphipoda</taxon>
        <taxon>Senticaudata</taxon>
        <taxon>Talitrida</taxon>
        <taxon>Talitroidea</taxon>
        <taxon>Hyalellidae</taxon>
        <taxon>Hyalella</taxon>
    </lineage>
</organism>
<dbReference type="Gene3D" id="1.20.1070.10">
    <property type="entry name" value="Rhodopsin 7-helix transmembrane proteins"/>
    <property type="match status" value="1"/>
</dbReference>
<feature type="transmembrane region" description="Helical" evidence="6">
    <location>
        <begin position="110"/>
        <end position="128"/>
    </location>
</feature>
<evidence type="ECO:0000259" key="7">
    <source>
        <dbReference type="PROSITE" id="PS50262"/>
    </source>
</evidence>
<proteinExistence type="inferred from homology"/>
<dbReference type="AlphaFoldDB" id="A0A8B7P6J6"/>
<comment type="subcellular location">
    <subcellularLocation>
        <location evidence="1">Membrane</location>
    </subcellularLocation>
</comment>
<feature type="transmembrane region" description="Helical" evidence="6">
    <location>
        <begin position="291"/>
        <end position="314"/>
    </location>
</feature>
<dbReference type="InterPro" id="IPR000276">
    <property type="entry name" value="GPCR_Rhodpsn"/>
</dbReference>
<dbReference type="InterPro" id="IPR053093">
    <property type="entry name" value="GPCR-like"/>
</dbReference>
<accession>A0A8B7P6J6</accession>
<evidence type="ECO:0000256" key="1">
    <source>
        <dbReference type="ARBA" id="ARBA00004370"/>
    </source>
</evidence>
<keyword evidence="3 6" id="KW-0812">Transmembrane</keyword>
<dbReference type="PROSITE" id="PS00237">
    <property type="entry name" value="G_PROTEIN_RECEP_F1_1"/>
    <property type="match status" value="1"/>
</dbReference>
<dbReference type="OrthoDB" id="6360083at2759"/>
<name>A0A8B7P6J6_HYAAZ</name>
<feature type="transmembrane region" description="Helical" evidence="6">
    <location>
        <begin position="69"/>
        <end position="90"/>
    </location>
</feature>
<evidence type="ECO:0000256" key="6">
    <source>
        <dbReference type="SAM" id="Phobius"/>
    </source>
</evidence>
<dbReference type="GeneID" id="108677877"/>
<dbReference type="RefSeq" id="XP_018021668.1">
    <property type="nucleotide sequence ID" value="XM_018166179.2"/>
</dbReference>
<dbReference type="OMA" id="YIPVAFQ"/>
<sequence>MHALCFCLPTNYSEFAVNTVVADLDRVCHIGYVNFFPVLLAMNVVSNTVNAVVLIRVQLKHSPTPSRLYLFWLAVTHCLTCIPVLVGASVRNRTNLPRGWAFYFAHIEVPLYNSLNCTCVFIIVGLSLDRYMAMIDLHKYSSLKEFRNVPRRIIFAYVCPLIIYTPMCFVHEPELNESGIDWRISDDDSPLFSNKWFKTWAVISQFLHRLIPACLLTLINVRLLLALKKVSEKRSQMHKRSISRSRRDGQLVHILFALTIIFIITSVPSGVLYIIYVVTDKACEINPSGEIVRIVGNCLEMAGYSCDFFLYFLINREYRMELRLIYKAITKPFSAGSAHINTGNLESNTGTNEH</sequence>
<feature type="domain" description="G-protein coupled receptors family 1 profile" evidence="7">
    <location>
        <begin position="46"/>
        <end position="311"/>
    </location>
</feature>